<evidence type="ECO:0000256" key="1">
    <source>
        <dbReference type="SAM" id="Coils"/>
    </source>
</evidence>
<evidence type="ECO:0000313" key="4">
    <source>
        <dbReference type="Proteomes" id="UP000008493"/>
    </source>
</evidence>
<organism evidence="3 4">
    <name type="scientific">Agaricus bisporus var. burnettii (strain JB137-S8 / ATCC MYA-4627 / FGSC 10392)</name>
    <name type="common">White button mushroom</name>
    <dbReference type="NCBI Taxonomy" id="597362"/>
    <lineage>
        <taxon>Eukaryota</taxon>
        <taxon>Fungi</taxon>
        <taxon>Dikarya</taxon>
        <taxon>Basidiomycota</taxon>
        <taxon>Agaricomycotina</taxon>
        <taxon>Agaricomycetes</taxon>
        <taxon>Agaricomycetidae</taxon>
        <taxon>Agaricales</taxon>
        <taxon>Agaricineae</taxon>
        <taxon>Agaricaceae</taxon>
        <taxon>Agaricus</taxon>
    </lineage>
</organism>
<name>K5VYR5_AGABU</name>
<proteinExistence type="predicted"/>
<reference evidence="4" key="1">
    <citation type="journal article" date="2012" name="Proc. Natl. Acad. Sci. U.S.A.">
        <title>Genome sequence of the button mushroom Agaricus bisporus reveals mechanisms governing adaptation to a humic-rich ecological niche.</title>
        <authorList>
            <person name="Morin E."/>
            <person name="Kohler A."/>
            <person name="Baker A.R."/>
            <person name="Foulongne-Oriol M."/>
            <person name="Lombard V."/>
            <person name="Nagy L.G."/>
            <person name="Ohm R.A."/>
            <person name="Patyshakuliyeva A."/>
            <person name="Brun A."/>
            <person name="Aerts A.L."/>
            <person name="Bailey A.M."/>
            <person name="Billette C."/>
            <person name="Coutinho P.M."/>
            <person name="Deakin G."/>
            <person name="Doddapaneni H."/>
            <person name="Floudas D."/>
            <person name="Grimwood J."/>
            <person name="Hilden K."/>
            <person name="Kuees U."/>
            <person name="LaButti K.M."/>
            <person name="Lapidus A."/>
            <person name="Lindquist E.A."/>
            <person name="Lucas S.M."/>
            <person name="Murat C."/>
            <person name="Riley R.W."/>
            <person name="Salamov A.A."/>
            <person name="Schmutz J."/>
            <person name="Subramanian V."/>
            <person name="Woesten H.A.B."/>
            <person name="Xu J."/>
            <person name="Eastwood D.C."/>
            <person name="Foster G.D."/>
            <person name="Sonnenberg A.S."/>
            <person name="Cullen D."/>
            <person name="de Vries R.P."/>
            <person name="Lundell T."/>
            <person name="Hibbett D.S."/>
            <person name="Henrissat B."/>
            <person name="Burton K.S."/>
            <person name="Kerrigan R.W."/>
            <person name="Challen M.P."/>
            <person name="Grigoriev I.V."/>
            <person name="Martin F."/>
        </authorList>
    </citation>
    <scope>NUCLEOTIDE SEQUENCE [LARGE SCALE GENOMIC DNA]</scope>
    <source>
        <strain evidence="4">JB137-S8 / ATCC MYA-4627 / FGSC 10392</strain>
    </source>
</reference>
<feature type="compositionally biased region" description="Low complexity" evidence="2">
    <location>
        <begin position="235"/>
        <end position="245"/>
    </location>
</feature>
<keyword evidence="4" id="KW-1185">Reference proteome</keyword>
<dbReference type="Proteomes" id="UP000008493">
    <property type="component" value="Unassembled WGS sequence"/>
</dbReference>
<protein>
    <submittedName>
        <fullName evidence="3">Uncharacterized protein</fullName>
    </submittedName>
</protein>
<feature type="coiled-coil region" evidence="1">
    <location>
        <begin position="168"/>
        <end position="195"/>
    </location>
</feature>
<sequence>MVEPRPLVCVFFKLPPSHQSVPRLHEIARNVLLPPLNRLSQALEAAQTMHPSSEAKEIWSETRQDAAEKMIDLERVGNMNYRIAYAFLKFLDSLRGGTNGSKAYDEFRYNAREGFDEAHKVQDIMLKFREDVRIAVGRITTMLSSDDKEMTSFVTECSERILELATGIEECNAILEEYREEVKELQQQSFDEKDNRPSEEEFQVVREKWQAFKDMSSPSAYNWEALWREMRGPENNGRPTTTSNNPPNPTTPADSSKSDKISFWRKIFRRLSCLSFENFVR</sequence>
<gene>
    <name evidence="3" type="ORF">AGABI1DRAFT_128754</name>
</gene>
<dbReference type="KEGG" id="abp:AGABI1DRAFT128754"/>
<evidence type="ECO:0000313" key="3">
    <source>
        <dbReference type="EMBL" id="EKM79609.1"/>
    </source>
</evidence>
<accession>K5VYR5</accession>
<dbReference type="HOGENOM" id="CLU_069158_1_0_1"/>
<dbReference type="EMBL" id="JH971390">
    <property type="protein sequence ID" value="EKM79609.1"/>
    <property type="molecule type" value="Genomic_DNA"/>
</dbReference>
<keyword evidence="1" id="KW-0175">Coiled coil</keyword>
<evidence type="ECO:0000256" key="2">
    <source>
        <dbReference type="SAM" id="MobiDB-lite"/>
    </source>
</evidence>
<dbReference type="GeneID" id="18826886"/>
<feature type="region of interest" description="Disordered" evidence="2">
    <location>
        <begin position="230"/>
        <end position="258"/>
    </location>
</feature>
<dbReference type="InParanoid" id="K5VYR5"/>
<dbReference type="RefSeq" id="XP_007330225.1">
    <property type="nucleotide sequence ID" value="XM_007330163.1"/>
</dbReference>
<dbReference type="AlphaFoldDB" id="K5VYR5"/>